<protein>
    <recommendedName>
        <fullName evidence="1">Rho-GAP domain-containing protein</fullName>
    </recommendedName>
</protein>
<dbReference type="SUPFAM" id="SSF48350">
    <property type="entry name" value="GTPase activation domain, GAP"/>
    <property type="match status" value="1"/>
</dbReference>
<dbReference type="Pfam" id="PF00620">
    <property type="entry name" value="RhoGAP"/>
    <property type="match status" value="1"/>
</dbReference>
<evidence type="ECO:0000313" key="3">
    <source>
        <dbReference type="Proteomes" id="UP000054047"/>
    </source>
</evidence>
<proteinExistence type="predicted"/>
<sequence>GFERSTMARRERGVQLVEDVPPEVARTATHRQTVPLRKLPRHHYATLKYIIYHLSEITKNSQVNK</sequence>
<dbReference type="Proteomes" id="UP000054047">
    <property type="component" value="Unassembled WGS sequence"/>
</dbReference>
<feature type="non-terminal residue" evidence="2">
    <location>
        <position position="1"/>
    </location>
</feature>
<dbReference type="PROSITE" id="PS50238">
    <property type="entry name" value="RHOGAP"/>
    <property type="match status" value="1"/>
</dbReference>
<dbReference type="GO" id="GO:0007165">
    <property type="term" value="P:signal transduction"/>
    <property type="evidence" value="ECO:0007669"/>
    <property type="project" value="InterPro"/>
</dbReference>
<dbReference type="EMBL" id="KN785493">
    <property type="protein sequence ID" value="KIH43471.1"/>
    <property type="molecule type" value="Genomic_DNA"/>
</dbReference>
<reference evidence="2 3" key="1">
    <citation type="submission" date="2013-12" db="EMBL/GenBank/DDBJ databases">
        <title>Draft genome of the parsitic nematode Ancylostoma duodenale.</title>
        <authorList>
            <person name="Mitreva M."/>
        </authorList>
    </citation>
    <scope>NUCLEOTIDE SEQUENCE [LARGE SCALE GENOMIC DNA]</scope>
    <source>
        <strain evidence="2 3">Zhejiang</strain>
    </source>
</reference>
<organism evidence="2 3">
    <name type="scientific">Ancylostoma duodenale</name>
    <dbReference type="NCBI Taxonomy" id="51022"/>
    <lineage>
        <taxon>Eukaryota</taxon>
        <taxon>Metazoa</taxon>
        <taxon>Ecdysozoa</taxon>
        <taxon>Nematoda</taxon>
        <taxon>Chromadorea</taxon>
        <taxon>Rhabditida</taxon>
        <taxon>Rhabditina</taxon>
        <taxon>Rhabditomorpha</taxon>
        <taxon>Strongyloidea</taxon>
        <taxon>Ancylostomatidae</taxon>
        <taxon>Ancylostomatinae</taxon>
        <taxon>Ancylostoma</taxon>
    </lineage>
</organism>
<dbReference type="OrthoDB" id="79452at2759"/>
<accession>A0A0C2FEL4</accession>
<dbReference type="AlphaFoldDB" id="A0A0C2FEL4"/>
<dbReference type="Gene3D" id="1.10.555.10">
    <property type="entry name" value="Rho GTPase activation protein"/>
    <property type="match status" value="1"/>
</dbReference>
<dbReference type="InterPro" id="IPR000198">
    <property type="entry name" value="RhoGAP_dom"/>
</dbReference>
<evidence type="ECO:0000259" key="1">
    <source>
        <dbReference type="PROSITE" id="PS50238"/>
    </source>
</evidence>
<feature type="non-terminal residue" evidence="2">
    <location>
        <position position="65"/>
    </location>
</feature>
<name>A0A0C2FEL4_9BILA</name>
<dbReference type="InterPro" id="IPR008936">
    <property type="entry name" value="Rho_GTPase_activation_prot"/>
</dbReference>
<feature type="domain" description="Rho-GAP" evidence="1">
    <location>
        <begin position="1"/>
        <end position="65"/>
    </location>
</feature>
<keyword evidence="3" id="KW-1185">Reference proteome</keyword>
<evidence type="ECO:0000313" key="2">
    <source>
        <dbReference type="EMBL" id="KIH43471.1"/>
    </source>
</evidence>
<gene>
    <name evidence="2" type="ORF">ANCDUO_26522</name>
</gene>